<dbReference type="InterPro" id="IPR021109">
    <property type="entry name" value="Peptidase_aspartic_dom_sf"/>
</dbReference>
<dbReference type="PANTHER" id="PTHR22955">
    <property type="entry name" value="RETROTRANSPOSON"/>
    <property type="match status" value="1"/>
</dbReference>
<dbReference type="CDD" id="cd00303">
    <property type="entry name" value="retropepsin_like"/>
    <property type="match status" value="1"/>
</dbReference>
<evidence type="ECO:0008006" key="3">
    <source>
        <dbReference type="Google" id="ProtNLM"/>
    </source>
</evidence>
<reference evidence="1 2" key="1">
    <citation type="submission" date="2023-08" db="EMBL/GenBank/DDBJ databases">
        <title>A Necator americanus chromosomal reference genome.</title>
        <authorList>
            <person name="Ilik V."/>
            <person name="Petrzelkova K.J."/>
            <person name="Pardy F."/>
            <person name="Fuh T."/>
            <person name="Niatou-Singa F.S."/>
            <person name="Gouil Q."/>
            <person name="Baker L."/>
            <person name="Ritchie M.E."/>
            <person name="Jex A.R."/>
            <person name="Gazzola D."/>
            <person name="Li H."/>
            <person name="Toshio Fujiwara R."/>
            <person name="Zhan B."/>
            <person name="Aroian R.V."/>
            <person name="Pafco B."/>
            <person name="Schwarz E.M."/>
        </authorList>
    </citation>
    <scope>NUCLEOTIDE SEQUENCE [LARGE SCALE GENOMIC DNA]</scope>
    <source>
        <strain evidence="1 2">Aroian</strain>
        <tissue evidence="1">Whole animal</tissue>
    </source>
</reference>
<gene>
    <name evidence="1" type="primary">Necator_chrX.g25131</name>
    <name evidence="1" type="ORF">RB195_024965</name>
</gene>
<organism evidence="1 2">
    <name type="scientific">Necator americanus</name>
    <name type="common">Human hookworm</name>
    <dbReference type="NCBI Taxonomy" id="51031"/>
    <lineage>
        <taxon>Eukaryota</taxon>
        <taxon>Metazoa</taxon>
        <taxon>Ecdysozoa</taxon>
        <taxon>Nematoda</taxon>
        <taxon>Chromadorea</taxon>
        <taxon>Rhabditida</taxon>
        <taxon>Rhabditina</taxon>
        <taxon>Rhabditomorpha</taxon>
        <taxon>Strongyloidea</taxon>
        <taxon>Ancylostomatidae</taxon>
        <taxon>Bunostominae</taxon>
        <taxon>Necator</taxon>
    </lineage>
</organism>
<dbReference type="Gene3D" id="2.40.70.10">
    <property type="entry name" value="Acid Proteases"/>
    <property type="match status" value="1"/>
</dbReference>
<proteinExistence type="predicted"/>
<sequence>MYCNESHKSSACTKYKTPQQRSQYLREHKLCLICASPQHATSRCKNRMCFACNGAHHTSCCFKTSQDEQSFAKQRPTSTPPAKKTSASKDLQKVKATTKINHLNAPQDDQDTTICELQSAQEDQDNVGTFLPTGELTVMDPKSKKLRKVAVLLDTGAELSFIDNSLAEELGLPTLEETTLRLHTFGSEQIQEELCRKVPLETWDEERNPISLQLLTHRILTKSLVPPPVLKEDLEYVRRMNLPIRLSERQLRIKLLILLGCDQLWSLIRVDQSQLTLPSGLHLLPFGTFTHWPFTNGTQYCPGLSPKQEQLHQNIVKEVEDEGKTLGDHIHYIPHQAVLTPHKTTTKIGKVAIILDVEKAFLQVRLQERDRDATRCLWLWDHKSPPDQENILAATTHYHLDQYENDSILVKEIKENLYVDNLLLTADTVEDAVKVYSRTKEMFNALNMNIREFVSNEQDLMSAIASHDKSAELTPNVLGIKWDSTHEKYRLRL</sequence>
<comment type="caution">
    <text evidence="1">The sequence shown here is derived from an EMBL/GenBank/DDBJ whole genome shotgun (WGS) entry which is preliminary data.</text>
</comment>
<dbReference type="InterPro" id="IPR043502">
    <property type="entry name" value="DNA/RNA_pol_sf"/>
</dbReference>
<accession>A0ABR1EQA8</accession>
<dbReference type="Proteomes" id="UP001303046">
    <property type="component" value="Unassembled WGS sequence"/>
</dbReference>
<protein>
    <recommendedName>
        <fullName evidence="3">Tas retrotransposon peptidase A16</fullName>
    </recommendedName>
</protein>
<dbReference type="SUPFAM" id="SSF56672">
    <property type="entry name" value="DNA/RNA polymerases"/>
    <property type="match status" value="1"/>
</dbReference>
<dbReference type="SUPFAM" id="SSF50630">
    <property type="entry name" value="Acid proteases"/>
    <property type="match status" value="1"/>
</dbReference>
<keyword evidence="2" id="KW-1185">Reference proteome</keyword>
<evidence type="ECO:0000313" key="1">
    <source>
        <dbReference type="EMBL" id="KAK6764841.1"/>
    </source>
</evidence>
<name>A0ABR1EQA8_NECAM</name>
<dbReference type="PANTHER" id="PTHR22955:SF65">
    <property type="entry name" value="INTEGRASE CATALYTIC DOMAIN-CONTAINING PROTEIN"/>
    <property type="match status" value="1"/>
</dbReference>
<dbReference type="Pfam" id="PF13650">
    <property type="entry name" value="Asp_protease_2"/>
    <property type="match status" value="1"/>
</dbReference>
<evidence type="ECO:0000313" key="2">
    <source>
        <dbReference type="Proteomes" id="UP001303046"/>
    </source>
</evidence>
<dbReference type="EMBL" id="JAVFWL010000006">
    <property type="protein sequence ID" value="KAK6764841.1"/>
    <property type="molecule type" value="Genomic_DNA"/>
</dbReference>